<feature type="transmembrane region" description="Helical" evidence="1">
    <location>
        <begin position="42"/>
        <end position="59"/>
    </location>
</feature>
<evidence type="ECO:0008006" key="3">
    <source>
        <dbReference type="Google" id="ProtNLM"/>
    </source>
</evidence>
<dbReference type="AlphaFoldDB" id="A0A7C5SRD6"/>
<gene>
    <name evidence="2" type="ORF">ENJ85_05040</name>
</gene>
<reference evidence="2" key="1">
    <citation type="journal article" date="2020" name="mSystems">
        <title>Genome- and Community-Level Interaction Insights into Carbon Utilization and Element Cycling Functions of Hydrothermarchaeota in Hydrothermal Sediment.</title>
        <authorList>
            <person name="Zhou Z."/>
            <person name="Liu Y."/>
            <person name="Xu W."/>
            <person name="Pan J."/>
            <person name="Luo Z.H."/>
            <person name="Li M."/>
        </authorList>
    </citation>
    <scope>NUCLEOTIDE SEQUENCE [LARGE SCALE GENOMIC DNA]</scope>
    <source>
        <strain evidence="2">HyVt-523</strain>
    </source>
</reference>
<dbReference type="EMBL" id="DRNZ01000309">
    <property type="protein sequence ID" value="HHO58522.1"/>
    <property type="molecule type" value="Genomic_DNA"/>
</dbReference>
<dbReference type="Proteomes" id="UP000886105">
    <property type="component" value="Unassembled WGS sequence"/>
</dbReference>
<keyword evidence="1" id="KW-1133">Transmembrane helix</keyword>
<protein>
    <recommendedName>
        <fullName evidence="3">Holin</fullName>
    </recommendedName>
</protein>
<sequence length="74" mass="7266">MLKTAKRAPLDSSASLAGAILALLSAFDVPSKVGMSAEDVGIVLGALITIGATIRAALVSGAKKAAEDQEEGGA</sequence>
<name>A0A7C5SRD6_9DEIN</name>
<evidence type="ECO:0000313" key="2">
    <source>
        <dbReference type="EMBL" id="HHO58522.1"/>
    </source>
</evidence>
<organism evidence="2">
    <name type="scientific">Oceanithermus profundus</name>
    <dbReference type="NCBI Taxonomy" id="187137"/>
    <lineage>
        <taxon>Bacteria</taxon>
        <taxon>Thermotogati</taxon>
        <taxon>Deinococcota</taxon>
        <taxon>Deinococci</taxon>
        <taxon>Thermales</taxon>
        <taxon>Thermaceae</taxon>
        <taxon>Oceanithermus</taxon>
    </lineage>
</organism>
<keyword evidence="1" id="KW-0472">Membrane</keyword>
<comment type="caution">
    <text evidence="2">The sequence shown here is derived from an EMBL/GenBank/DDBJ whole genome shotgun (WGS) entry which is preliminary data.</text>
</comment>
<proteinExistence type="predicted"/>
<evidence type="ECO:0000256" key="1">
    <source>
        <dbReference type="SAM" id="Phobius"/>
    </source>
</evidence>
<keyword evidence="1" id="KW-0812">Transmembrane</keyword>
<accession>A0A7C5SRD6</accession>